<dbReference type="InterPro" id="IPR023988">
    <property type="entry name" value="MftA"/>
</dbReference>
<gene>
    <name evidence="2" type="ORF">PA7_08840</name>
</gene>
<feature type="compositionally biased region" description="Low complexity" evidence="1">
    <location>
        <begin position="1"/>
        <end position="12"/>
    </location>
</feature>
<dbReference type="EMBL" id="BJVI01000005">
    <property type="protein sequence ID" value="GEL17047.1"/>
    <property type="molecule type" value="Genomic_DNA"/>
</dbReference>
<dbReference type="Pfam" id="PF23709">
    <property type="entry name" value="MftA"/>
    <property type="match status" value="1"/>
</dbReference>
<accession>A0A511CX41</accession>
<organism evidence="2 3">
    <name type="scientific">Pseudonocardia asaccharolytica DSM 44247 = NBRC 16224</name>
    <dbReference type="NCBI Taxonomy" id="1123024"/>
    <lineage>
        <taxon>Bacteria</taxon>
        <taxon>Bacillati</taxon>
        <taxon>Actinomycetota</taxon>
        <taxon>Actinomycetes</taxon>
        <taxon>Pseudonocardiales</taxon>
        <taxon>Pseudonocardiaceae</taxon>
        <taxon>Pseudonocardia</taxon>
    </lineage>
</organism>
<dbReference type="STRING" id="1123024.GCA_000423625_01626"/>
<dbReference type="AlphaFoldDB" id="A0A511CX41"/>
<evidence type="ECO:0008006" key="4">
    <source>
        <dbReference type="Google" id="ProtNLM"/>
    </source>
</evidence>
<evidence type="ECO:0000313" key="2">
    <source>
        <dbReference type="EMBL" id="GEL17047.1"/>
    </source>
</evidence>
<name>A0A511CX41_9PSEU</name>
<evidence type="ECO:0000256" key="1">
    <source>
        <dbReference type="SAM" id="MobiDB-lite"/>
    </source>
</evidence>
<keyword evidence="3" id="KW-1185">Reference proteome</keyword>
<proteinExistence type="predicted"/>
<reference evidence="2 3" key="1">
    <citation type="submission" date="2019-07" db="EMBL/GenBank/DDBJ databases">
        <title>Whole genome shotgun sequence of Pseudonocardia asaccharolytica NBRC 16224.</title>
        <authorList>
            <person name="Hosoyama A."/>
            <person name="Uohara A."/>
            <person name="Ohji S."/>
            <person name="Ichikawa N."/>
        </authorList>
    </citation>
    <scope>NUCLEOTIDE SEQUENCE [LARGE SCALE GENOMIC DNA]</scope>
    <source>
        <strain evidence="2 3">NBRC 16224</strain>
    </source>
</reference>
<dbReference type="NCBIfam" id="TIGR03969">
    <property type="entry name" value="mycofactocin"/>
    <property type="match status" value="1"/>
</dbReference>
<dbReference type="Proteomes" id="UP000321328">
    <property type="component" value="Unassembled WGS sequence"/>
</dbReference>
<feature type="region of interest" description="Disordered" evidence="1">
    <location>
        <begin position="1"/>
        <end position="24"/>
    </location>
</feature>
<evidence type="ECO:0000313" key="3">
    <source>
        <dbReference type="Proteomes" id="UP000321328"/>
    </source>
</evidence>
<protein>
    <recommendedName>
        <fullName evidence="4">Mycofactocin</fullName>
    </recommendedName>
</protein>
<comment type="caution">
    <text evidence="2">The sequence shown here is derived from an EMBL/GenBank/DDBJ whole genome shotgun (WGS) entry which is preliminary data.</text>
</comment>
<sequence>MRGCSRGSACRGPGRGRGGPVRSEGYLGERLAFGTRCQYRLDSFATPTASFQEVPVAPIEQSEPASEQNTAPVIEETLVEEVSIDGMCGVY</sequence>